<feature type="domain" description="Pyrrolo-quinoline quinone repeat" evidence="1">
    <location>
        <begin position="303"/>
        <end position="364"/>
    </location>
</feature>
<name>A4XCM4_SALTO</name>
<evidence type="ECO:0000313" key="3">
    <source>
        <dbReference type="Proteomes" id="UP000000235"/>
    </source>
</evidence>
<dbReference type="PANTHER" id="PTHR34512:SF30">
    <property type="entry name" value="OUTER MEMBRANE PROTEIN ASSEMBLY FACTOR BAMB"/>
    <property type="match status" value="1"/>
</dbReference>
<sequence>MRMVVPTGRRLFVVAAVVVVVLMAVAATVYRVLAPAEVSTPAAGAYPTAAAPAPGLVARLPVAPLVVDGRIRVYAGQRQVYADEPVEFEHRSTPYWSYRRWPAELVGVVASGHTVVTHWSDGQVVALDGRTGEVAWRADGPVPEHDTAARRTGAETVWNPKGLFVASAADMSVVLTVGRGAMAGWNLADGQRLWQSDVRAGCQQAVGTSTAGGLVSVDSCGSEATVDFRDVATGSVTRWSPPGGRGTLVVTPLGCHSGRSGCAGLRTATGPGDDAARGWLFGPGEPVAAPVLDAPDTRLAGDIAVGVRDGALVAREARTGSERWRHEDLGGARVLAVEPDRVHLVTERNELITFDSVSGDQRSRFTLTLGSDSTSWAPGTAYAVGGYLAVECLRLPVDSEAEDQRYFLTSRPVLLAAT</sequence>
<dbReference type="PANTHER" id="PTHR34512">
    <property type="entry name" value="CELL SURFACE PROTEIN"/>
    <property type="match status" value="1"/>
</dbReference>
<dbReference type="Gene3D" id="2.140.10.10">
    <property type="entry name" value="Quinoprotein alcohol dehydrogenase-like superfamily"/>
    <property type="match status" value="1"/>
</dbReference>
<reference evidence="3" key="1">
    <citation type="journal article" date="2007" name="Proc. Natl. Acad. Sci. U.S.A.">
        <title>Genome sequencing reveals complex secondary metabolome in the marine actinomycete Salinispora tropica.</title>
        <authorList>
            <person name="Udwary D.W."/>
            <person name="Zeigler L."/>
            <person name="Asolkar R.N."/>
            <person name="Singan V."/>
            <person name="Lapidus A."/>
            <person name="Fenical W."/>
            <person name="Jensen P.R."/>
            <person name="Moore B.S."/>
        </authorList>
    </citation>
    <scope>NUCLEOTIDE SEQUENCE [LARGE SCALE GENOMIC DNA]</scope>
    <source>
        <strain evidence="3">ATCC BAA-916 / DSM 44818 / CNB-440</strain>
    </source>
</reference>
<dbReference type="InterPro" id="IPR015943">
    <property type="entry name" value="WD40/YVTN_repeat-like_dom_sf"/>
</dbReference>
<dbReference type="KEGG" id="stp:Strop_4253"/>
<dbReference type="eggNOG" id="COG1520">
    <property type="taxonomic scope" value="Bacteria"/>
</dbReference>
<dbReference type="Gene3D" id="2.130.10.10">
    <property type="entry name" value="YVTN repeat-like/Quinoprotein amine dehydrogenase"/>
    <property type="match status" value="1"/>
</dbReference>
<feature type="domain" description="Pyrrolo-quinoline quinone repeat" evidence="1">
    <location>
        <begin position="92"/>
        <end position="240"/>
    </location>
</feature>
<keyword evidence="3" id="KW-1185">Reference proteome</keyword>
<dbReference type="SMART" id="SM00564">
    <property type="entry name" value="PQQ"/>
    <property type="match status" value="2"/>
</dbReference>
<dbReference type="InterPro" id="IPR011047">
    <property type="entry name" value="Quinoprotein_ADH-like_sf"/>
</dbReference>
<organism evidence="2 3">
    <name type="scientific">Salinispora tropica (strain ATCC BAA-916 / DSM 44818 / JCM 13857 / NBRC 105044 / CNB-440)</name>
    <dbReference type="NCBI Taxonomy" id="369723"/>
    <lineage>
        <taxon>Bacteria</taxon>
        <taxon>Bacillati</taxon>
        <taxon>Actinomycetota</taxon>
        <taxon>Actinomycetes</taxon>
        <taxon>Micromonosporales</taxon>
        <taxon>Micromonosporaceae</taxon>
        <taxon>Salinispora</taxon>
    </lineage>
</organism>
<dbReference type="Proteomes" id="UP000000235">
    <property type="component" value="Chromosome"/>
</dbReference>
<gene>
    <name evidence="2" type="ordered locus">Strop_4253</name>
</gene>
<proteinExistence type="predicted"/>
<dbReference type="InterPro" id="IPR002372">
    <property type="entry name" value="PQQ_rpt_dom"/>
</dbReference>
<dbReference type="InterPro" id="IPR018391">
    <property type="entry name" value="PQQ_b-propeller_rpt"/>
</dbReference>
<dbReference type="Pfam" id="PF13360">
    <property type="entry name" value="PQQ_2"/>
    <property type="match status" value="2"/>
</dbReference>
<accession>A4XCM4</accession>
<protein>
    <submittedName>
        <fullName evidence="2">Pyrrolo-quinoline quinone</fullName>
    </submittedName>
</protein>
<evidence type="ECO:0000313" key="2">
    <source>
        <dbReference type="EMBL" id="ABP56681.1"/>
    </source>
</evidence>
<dbReference type="SUPFAM" id="SSF50998">
    <property type="entry name" value="Quinoprotein alcohol dehydrogenase-like"/>
    <property type="match status" value="1"/>
</dbReference>
<evidence type="ECO:0000259" key="1">
    <source>
        <dbReference type="Pfam" id="PF13360"/>
    </source>
</evidence>
<dbReference type="EMBL" id="CP000667">
    <property type="protein sequence ID" value="ABP56681.1"/>
    <property type="molecule type" value="Genomic_DNA"/>
</dbReference>
<dbReference type="HOGENOM" id="CLU_718929_0_0_11"/>
<dbReference type="AlphaFoldDB" id="A4XCM4"/>